<sequence length="425" mass="42767">MKYSPVIAFCLALAVSAHPLEQRAAFTKQNGEDAIALNQKFAGLSKSSSCTAGENACVGVDFAQCVNGKFVTTSCSSGETCAALPLVNSAGTSITCTTAADRDARIKATGAEGGGSSAADPRANNAAAGAKGSGTKSTSSAKSAGTKSAGTKGGASGGAGGNPQTSLTLDPSVIAKGFEQNGQATQEPNQVASLTSSNNFINFCAGTGETITNGQQVADGSCNPAPMGSIPSTTNMPSAKFQFPKNLDTIPANKEFTVQMSIQGMETGHFVNAQQNYFAAPQQLNSKGQIVGHSHVVIEKIDSLTQTTPTDPTKFAFFLGLNTAAVNGVLTADVTKGLPAGTYRLGSINTAANHQPCLVPIAQHGMLDDAVYFTVSDNGKAAAGAASSATGGGKGAGTKSKSAKTSAATETSSGKKSGGKNRRWA</sequence>
<feature type="compositionally biased region" description="Low complexity" evidence="1">
    <location>
        <begin position="397"/>
        <end position="415"/>
    </location>
</feature>
<protein>
    <recommendedName>
        <fullName evidence="5">Carbohydrate-binding module family 19 domain-containing protein</fullName>
    </recommendedName>
</protein>
<proteinExistence type="predicted"/>
<dbReference type="HOGENOM" id="CLU_029378_1_1_1"/>
<name>A0A0C3BEC0_PILCF</name>
<evidence type="ECO:0000256" key="1">
    <source>
        <dbReference type="SAM" id="MobiDB-lite"/>
    </source>
</evidence>
<feature type="region of interest" description="Disordered" evidence="1">
    <location>
        <begin position="110"/>
        <end position="169"/>
    </location>
</feature>
<feature type="compositionally biased region" description="Low complexity" evidence="1">
    <location>
        <begin position="126"/>
        <end position="150"/>
    </location>
</feature>
<feature type="signal peptide" evidence="2">
    <location>
        <begin position="1"/>
        <end position="17"/>
    </location>
</feature>
<dbReference type="Proteomes" id="UP000054166">
    <property type="component" value="Unassembled WGS sequence"/>
</dbReference>
<gene>
    <name evidence="3" type="ORF">PILCRDRAFT_780346</name>
</gene>
<feature type="region of interest" description="Disordered" evidence="1">
    <location>
        <begin position="383"/>
        <end position="425"/>
    </location>
</feature>
<dbReference type="InParanoid" id="A0A0C3BEC0"/>
<reference evidence="4" key="2">
    <citation type="submission" date="2015-01" db="EMBL/GenBank/DDBJ databases">
        <title>Evolutionary Origins and Diversification of the Mycorrhizal Mutualists.</title>
        <authorList>
            <consortium name="DOE Joint Genome Institute"/>
            <consortium name="Mycorrhizal Genomics Consortium"/>
            <person name="Kohler A."/>
            <person name="Kuo A."/>
            <person name="Nagy L.G."/>
            <person name="Floudas D."/>
            <person name="Copeland A."/>
            <person name="Barry K.W."/>
            <person name="Cichocki N."/>
            <person name="Veneault-Fourrey C."/>
            <person name="LaButti K."/>
            <person name="Lindquist E.A."/>
            <person name="Lipzen A."/>
            <person name="Lundell T."/>
            <person name="Morin E."/>
            <person name="Murat C."/>
            <person name="Riley R."/>
            <person name="Ohm R."/>
            <person name="Sun H."/>
            <person name="Tunlid A."/>
            <person name="Henrissat B."/>
            <person name="Grigoriev I.V."/>
            <person name="Hibbett D.S."/>
            <person name="Martin F."/>
        </authorList>
    </citation>
    <scope>NUCLEOTIDE SEQUENCE [LARGE SCALE GENOMIC DNA]</scope>
    <source>
        <strain evidence="4">F 1598</strain>
    </source>
</reference>
<evidence type="ECO:0000313" key="4">
    <source>
        <dbReference type="Proteomes" id="UP000054166"/>
    </source>
</evidence>
<evidence type="ECO:0000256" key="2">
    <source>
        <dbReference type="SAM" id="SignalP"/>
    </source>
</evidence>
<dbReference type="OrthoDB" id="2336871at2759"/>
<dbReference type="PANTHER" id="PTHR34587:SF2">
    <property type="entry name" value="G-PROTEIN COUPLED RECEPTORS FAMILY 1 PROFILE DOMAIN-CONTAINING PROTEIN"/>
    <property type="match status" value="1"/>
</dbReference>
<dbReference type="STRING" id="765440.A0A0C3BEC0"/>
<keyword evidence="2" id="KW-0732">Signal</keyword>
<dbReference type="EMBL" id="KN832987">
    <property type="protein sequence ID" value="KIM84648.1"/>
    <property type="molecule type" value="Genomic_DNA"/>
</dbReference>
<feature type="chain" id="PRO_5002161837" description="Carbohydrate-binding module family 19 domain-containing protein" evidence="2">
    <location>
        <begin position="18"/>
        <end position="425"/>
    </location>
</feature>
<accession>A0A0C3BEC0</accession>
<evidence type="ECO:0000313" key="3">
    <source>
        <dbReference type="EMBL" id="KIM84648.1"/>
    </source>
</evidence>
<evidence type="ECO:0008006" key="5">
    <source>
        <dbReference type="Google" id="ProtNLM"/>
    </source>
</evidence>
<dbReference type="PANTHER" id="PTHR34587">
    <property type="entry name" value="VWFA DOMAIN-CONTAINING PROTEIN"/>
    <property type="match status" value="1"/>
</dbReference>
<keyword evidence="4" id="KW-1185">Reference proteome</keyword>
<feature type="compositionally biased region" description="Gly residues" evidence="1">
    <location>
        <begin position="151"/>
        <end position="161"/>
    </location>
</feature>
<dbReference type="AlphaFoldDB" id="A0A0C3BEC0"/>
<reference evidence="3 4" key="1">
    <citation type="submission" date="2014-04" db="EMBL/GenBank/DDBJ databases">
        <authorList>
            <consortium name="DOE Joint Genome Institute"/>
            <person name="Kuo A."/>
            <person name="Tarkka M."/>
            <person name="Buscot F."/>
            <person name="Kohler A."/>
            <person name="Nagy L.G."/>
            <person name="Floudas D."/>
            <person name="Copeland A."/>
            <person name="Barry K.W."/>
            <person name="Cichocki N."/>
            <person name="Veneault-Fourrey C."/>
            <person name="LaButti K."/>
            <person name="Lindquist E.A."/>
            <person name="Lipzen A."/>
            <person name="Lundell T."/>
            <person name="Morin E."/>
            <person name="Murat C."/>
            <person name="Sun H."/>
            <person name="Tunlid A."/>
            <person name="Henrissat B."/>
            <person name="Grigoriev I.V."/>
            <person name="Hibbett D.S."/>
            <person name="Martin F."/>
            <person name="Nordberg H.P."/>
            <person name="Cantor M.N."/>
            <person name="Hua S.X."/>
        </authorList>
    </citation>
    <scope>NUCLEOTIDE SEQUENCE [LARGE SCALE GENOMIC DNA]</scope>
    <source>
        <strain evidence="3 4">F 1598</strain>
    </source>
</reference>
<dbReference type="InterPro" id="IPR053216">
    <property type="entry name" value="Appressorial_penetr-assoc"/>
</dbReference>
<organism evidence="3 4">
    <name type="scientific">Piloderma croceum (strain F 1598)</name>
    <dbReference type="NCBI Taxonomy" id="765440"/>
    <lineage>
        <taxon>Eukaryota</taxon>
        <taxon>Fungi</taxon>
        <taxon>Dikarya</taxon>
        <taxon>Basidiomycota</taxon>
        <taxon>Agaricomycotina</taxon>
        <taxon>Agaricomycetes</taxon>
        <taxon>Agaricomycetidae</taxon>
        <taxon>Atheliales</taxon>
        <taxon>Atheliaceae</taxon>
        <taxon>Piloderma</taxon>
    </lineage>
</organism>